<dbReference type="PROSITE" id="PS51257">
    <property type="entry name" value="PROKAR_LIPOPROTEIN"/>
    <property type="match status" value="1"/>
</dbReference>
<dbReference type="Proteomes" id="UP000680038">
    <property type="component" value="Unassembled WGS sequence"/>
</dbReference>
<gene>
    <name evidence="1" type="ORF">DYBT9275_03125</name>
</gene>
<accession>A0A916JCQ3</accession>
<comment type="caution">
    <text evidence="1">The sequence shown here is derived from an EMBL/GenBank/DDBJ whole genome shotgun (WGS) entry which is preliminary data.</text>
</comment>
<proteinExistence type="predicted"/>
<organism evidence="1 2">
    <name type="scientific">Dyadobacter helix</name>
    <dbReference type="NCBI Taxonomy" id="2822344"/>
    <lineage>
        <taxon>Bacteria</taxon>
        <taxon>Pseudomonadati</taxon>
        <taxon>Bacteroidota</taxon>
        <taxon>Cytophagia</taxon>
        <taxon>Cytophagales</taxon>
        <taxon>Spirosomataceae</taxon>
        <taxon>Dyadobacter</taxon>
    </lineage>
</organism>
<dbReference type="RefSeq" id="WP_215239666.1">
    <property type="nucleotide sequence ID" value="NZ_CAJRAF010000002.1"/>
</dbReference>
<protein>
    <submittedName>
        <fullName evidence="1">Uncharacterized protein</fullName>
    </submittedName>
</protein>
<evidence type="ECO:0000313" key="1">
    <source>
        <dbReference type="EMBL" id="CAG5003312.1"/>
    </source>
</evidence>
<reference evidence="1" key="1">
    <citation type="submission" date="2021-04" db="EMBL/GenBank/DDBJ databases">
        <authorList>
            <person name="Rodrigo-Torres L."/>
            <person name="Arahal R. D."/>
            <person name="Lucena T."/>
        </authorList>
    </citation>
    <scope>NUCLEOTIDE SEQUENCE</scope>
    <source>
        <strain evidence="1">CECT 9275</strain>
    </source>
</reference>
<name>A0A916JCQ3_9BACT</name>
<dbReference type="AlphaFoldDB" id="A0A916JCQ3"/>
<sequence length="250" mass="28306">MKKELMRIVPIFIFSVWLLSCIASDDVSVEPDEGTKVEVLKRAIIGKWEFQTENLRIMGGKSWIELRGDSSYTLNSMASKKVITDKYTVVSSSEIALSSFGKIANFKDNGNEITFDLYSNDKRIASAANRVAAIDTTEQTALLCRNWNMLSEEAGIDSVRNVGKSTVQFYQTGIYVIKSGAGTTAGSSYGGLVMHWKWHPEIANRIIYWYTADRIDPSKYYYDIHELTESSLKITESNYFGLFKFNFEPE</sequence>
<dbReference type="EMBL" id="CAJRAF010000002">
    <property type="protein sequence ID" value="CAG5003312.1"/>
    <property type="molecule type" value="Genomic_DNA"/>
</dbReference>
<keyword evidence="2" id="KW-1185">Reference proteome</keyword>
<evidence type="ECO:0000313" key="2">
    <source>
        <dbReference type="Proteomes" id="UP000680038"/>
    </source>
</evidence>